<dbReference type="SMART" id="SM00248">
    <property type="entry name" value="ANK"/>
    <property type="match status" value="3"/>
</dbReference>
<evidence type="ECO:0000259" key="4">
    <source>
        <dbReference type="Pfam" id="PF07833"/>
    </source>
</evidence>
<evidence type="ECO:0000256" key="2">
    <source>
        <dbReference type="ARBA" id="ARBA00023043"/>
    </source>
</evidence>
<dbReference type="InterPro" id="IPR012854">
    <property type="entry name" value="Cu_amine_oxidase-like_N"/>
</dbReference>
<comment type="caution">
    <text evidence="5">The sequence shown here is derived from an EMBL/GenBank/DDBJ whole genome shotgun (WGS) entry which is preliminary data.</text>
</comment>
<dbReference type="InterPro" id="IPR036582">
    <property type="entry name" value="Mao_N_sf"/>
</dbReference>
<feature type="transmembrane region" description="Helical" evidence="3">
    <location>
        <begin position="27"/>
        <end position="49"/>
    </location>
</feature>
<dbReference type="InterPro" id="IPR002110">
    <property type="entry name" value="Ankyrin_rpt"/>
</dbReference>
<feature type="domain" description="Copper amine oxidase-like N-terminal" evidence="4">
    <location>
        <begin position="61"/>
        <end position="166"/>
    </location>
</feature>
<keyword evidence="3" id="KW-1133">Transmembrane helix</keyword>
<keyword evidence="1" id="KW-0677">Repeat</keyword>
<protein>
    <recommendedName>
        <fullName evidence="4">Copper amine oxidase-like N-terminal domain-containing protein</fullName>
    </recommendedName>
</protein>
<dbReference type="Pfam" id="PF07833">
    <property type="entry name" value="Cu_amine_oxidN1"/>
    <property type="match status" value="1"/>
</dbReference>
<organism evidence="5 6">
    <name type="scientific">Cohnella faecalis</name>
    <dbReference type="NCBI Taxonomy" id="2315694"/>
    <lineage>
        <taxon>Bacteria</taxon>
        <taxon>Bacillati</taxon>
        <taxon>Bacillota</taxon>
        <taxon>Bacilli</taxon>
        <taxon>Bacillales</taxon>
        <taxon>Paenibacillaceae</taxon>
        <taxon>Cohnella</taxon>
    </lineage>
</organism>
<keyword evidence="2" id="KW-0040">ANK repeat</keyword>
<dbReference type="Gene3D" id="1.25.40.20">
    <property type="entry name" value="Ankyrin repeat-containing domain"/>
    <property type="match status" value="2"/>
</dbReference>
<evidence type="ECO:0000256" key="3">
    <source>
        <dbReference type="SAM" id="Phobius"/>
    </source>
</evidence>
<gene>
    <name evidence="5" type="ORF">D3H35_22805</name>
</gene>
<keyword evidence="3" id="KW-0812">Transmembrane</keyword>
<dbReference type="Gene3D" id="3.30.457.10">
    <property type="entry name" value="Copper amine oxidase-like, N-terminal domain"/>
    <property type="match status" value="1"/>
</dbReference>
<evidence type="ECO:0000313" key="6">
    <source>
        <dbReference type="Proteomes" id="UP000266340"/>
    </source>
</evidence>
<reference evidence="5 6" key="1">
    <citation type="submission" date="2018-09" db="EMBL/GenBank/DDBJ databases">
        <title>Cohnella cavernae sp. nov., isolated from a karst cave.</title>
        <authorList>
            <person name="Zhu H."/>
        </authorList>
    </citation>
    <scope>NUCLEOTIDE SEQUENCE [LARGE SCALE GENOMIC DNA]</scope>
    <source>
        <strain evidence="5 6">K2E09-144</strain>
    </source>
</reference>
<dbReference type="InterPro" id="IPR036770">
    <property type="entry name" value="Ankyrin_rpt-contain_sf"/>
</dbReference>
<accession>A0A398CMU2</accession>
<dbReference type="PANTHER" id="PTHR24171:SF9">
    <property type="entry name" value="ANKYRIN REPEAT DOMAIN-CONTAINING PROTEIN 39"/>
    <property type="match status" value="1"/>
</dbReference>
<keyword evidence="6" id="KW-1185">Reference proteome</keyword>
<evidence type="ECO:0000313" key="5">
    <source>
        <dbReference type="EMBL" id="RIE01227.1"/>
    </source>
</evidence>
<evidence type="ECO:0000256" key="1">
    <source>
        <dbReference type="ARBA" id="ARBA00022737"/>
    </source>
</evidence>
<dbReference type="Pfam" id="PF12796">
    <property type="entry name" value="Ank_2"/>
    <property type="match status" value="1"/>
</dbReference>
<dbReference type="PANTHER" id="PTHR24171">
    <property type="entry name" value="ANKYRIN REPEAT DOMAIN-CONTAINING PROTEIN 39-RELATED"/>
    <property type="match status" value="1"/>
</dbReference>
<name>A0A398CMU2_9BACL</name>
<proteinExistence type="predicted"/>
<dbReference type="SUPFAM" id="SSF48403">
    <property type="entry name" value="Ankyrin repeat"/>
    <property type="match status" value="1"/>
</dbReference>
<dbReference type="SUPFAM" id="SSF55383">
    <property type="entry name" value="Copper amine oxidase, domain N"/>
    <property type="match status" value="1"/>
</dbReference>
<dbReference type="EMBL" id="QXJM01000040">
    <property type="protein sequence ID" value="RIE01227.1"/>
    <property type="molecule type" value="Genomic_DNA"/>
</dbReference>
<sequence length="545" mass="59612">MDWKLGKWSLDRGIWEVGQVMSSERKWIYWIGTALLAIVVATGGSDLSFAAGKAQPPINVVVDGAKTSLAVNPYLGKEGIMLPYATLFQALKIDARLERKTLVVRRANTVYKIDIGSTKLMVGNRQVRLTTAPVIVNGRVFVPKRYVELVLDKQVTYDAKLNLVTIGLTEKAKLALQKMLFEAARLGDAATIEKVVKQGIDPNGKLKQIYLDNTALVYAVNNNRTAAVRALIKNGAKVIESERYLGTRAISLQNAEILGLLLDAGLDPNYREYGNTLLETASTISSTVLELSEVTQGPSPAVVETLLKHGADPGLDDSLARAIGSQNYSIIQLLLRAGAKTDKPDRFGQLPYNMAASYNIQRWMSIQNDQPKIPTFVMEDDQGVRIHTGAVAFRSLSAPSSGSYYTNWSLDTIYADVPDGSYQVTEHRMYGQTTLFPSSMSFTVKDGVISPSVQRLPTPNVAGKIVGDPSKQAIGGHLELTNEQASFYSIIEVDGDHFKLSIPPGQYKLARYTSSNGTVYPLNKAITIENKDGVQELIVQIGEIL</sequence>
<dbReference type="AlphaFoldDB" id="A0A398CMU2"/>
<dbReference type="Proteomes" id="UP000266340">
    <property type="component" value="Unassembled WGS sequence"/>
</dbReference>
<keyword evidence="3" id="KW-0472">Membrane</keyword>